<keyword evidence="1" id="KW-0547">Nucleotide-binding</keyword>
<dbReference type="AlphaFoldDB" id="A0A1D8JFV4"/>
<dbReference type="Gene3D" id="3.30.1490.20">
    <property type="entry name" value="ATP-grasp fold, A domain"/>
    <property type="match status" value="1"/>
</dbReference>
<evidence type="ECO:0000256" key="1">
    <source>
        <dbReference type="PROSITE-ProRule" id="PRU00409"/>
    </source>
</evidence>
<name>A0A1D8JFV4_9BACL</name>
<proteinExistence type="predicted"/>
<organism evidence="3 4">
    <name type="scientific">Sporosarcina ureilytica</name>
    <dbReference type="NCBI Taxonomy" id="298596"/>
    <lineage>
        <taxon>Bacteria</taxon>
        <taxon>Bacillati</taxon>
        <taxon>Bacillota</taxon>
        <taxon>Bacilli</taxon>
        <taxon>Bacillales</taxon>
        <taxon>Caryophanaceae</taxon>
        <taxon>Sporosarcina</taxon>
    </lineage>
</organism>
<dbReference type="InterPro" id="IPR013815">
    <property type="entry name" value="ATP_grasp_subdomain_1"/>
</dbReference>
<dbReference type="GO" id="GO:0018169">
    <property type="term" value="F:ribosomal S6-glutamic acid ligase activity"/>
    <property type="evidence" value="ECO:0007669"/>
    <property type="project" value="TreeGrafter"/>
</dbReference>
<dbReference type="SUPFAM" id="SSF56059">
    <property type="entry name" value="Glutathione synthetase ATP-binding domain-like"/>
    <property type="match status" value="1"/>
</dbReference>
<dbReference type="GO" id="GO:0009432">
    <property type="term" value="P:SOS response"/>
    <property type="evidence" value="ECO:0007669"/>
    <property type="project" value="TreeGrafter"/>
</dbReference>
<protein>
    <recommendedName>
        <fullName evidence="2">ATP-grasp domain-containing protein</fullName>
    </recommendedName>
</protein>
<dbReference type="GO" id="GO:0005524">
    <property type="term" value="F:ATP binding"/>
    <property type="evidence" value="ECO:0007669"/>
    <property type="project" value="UniProtKB-UniRule"/>
</dbReference>
<feature type="domain" description="ATP-grasp" evidence="2">
    <location>
        <begin position="86"/>
        <end position="259"/>
    </location>
</feature>
<dbReference type="PROSITE" id="PS50975">
    <property type="entry name" value="ATP_GRASP"/>
    <property type="match status" value="1"/>
</dbReference>
<dbReference type="RefSeq" id="WP_075527723.1">
    <property type="nucleotide sequence ID" value="NZ_CP017560.1"/>
</dbReference>
<reference evidence="3 4" key="1">
    <citation type="submission" date="2016-09" db="EMBL/GenBank/DDBJ databases">
        <title>Complete genome sequence of the Lysinibacillus sphaericus LMG 22257, a specie of Bacillus with ureolytic activity that can effectively biodeposit calcium carbonate.</title>
        <authorList>
            <person name="Yan W."/>
        </authorList>
    </citation>
    <scope>NUCLEOTIDE SEQUENCE [LARGE SCALE GENOMIC DNA]</scope>
    <source>
        <strain evidence="3 4">LMG 22257</strain>
    </source>
</reference>
<dbReference type="GO" id="GO:0046872">
    <property type="term" value="F:metal ion binding"/>
    <property type="evidence" value="ECO:0007669"/>
    <property type="project" value="InterPro"/>
</dbReference>
<keyword evidence="4" id="KW-1185">Reference proteome</keyword>
<evidence type="ECO:0000313" key="4">
    <source>
        <dbReference type="Proteomes" id="UP000185746"/>
    </source>
</evidence>
<evidence type="ECO:0000259" key="2">
    <source>
        <dbReference type="PROSITE" id="PS50975"/>
    </source>
</evidence>
<dbReference type="KEGG" id="surl:BI350_08625"/>
<sequence length="265" mass="30547">MKGYLYYETEDAKRNERFIEELINEAKKFSIELQLIVDDERPTEEARFVVFRGRDYKLAQKFEADGFRVFNRSEVNRIANNKLSTFELAVMLGIPTIETHKLYTPKQIDKYPVVVKTADGYGGQEVHLCKDKVEVENIQEKYTNRLLVVQPYIETNSTDVRIFVLGEEIIGAVKRTGVDSFKSNYTLGGKVEKYKPSKRDKLMVEKITSALHSDYIGIDFLRLSNGQLLLNEIEDPVGARSLYGTHGFSLSQKLIDYIRQIIKDL</sequence>
<dbReference type="Proteomes" id="UP000185746">
    <property type="component" value="Chromosome"/>
</dbReference>
<dbReference type="Pfam" id="PF08443">
    <property type="entry name" value="RimK"/>
    <property type="match status" value="1"/>
</dbReference>
<dbReference type="EMBL" id="CP017560">
    <property type="protein sequence ID" value="AOV07591.1"/>
    <property type="molecule type" value="Genomic_DNA"/>
</dbReference>
<accession>A0A1D8JFV4</accession>
<gene>
    <name evidence="3" type="ORF">BI350_08625</name>
</gene>
<dbReference type="GO" id="GO:0005737">
    <property type="term" value="C:cytoplasm"/>
    <property type="evidence" value="ECO:0007669"/>
    <property type="project" value="TreeGrafter"/>
</dbReference>
<dbReference type="Gene3D" id="3.30.470.20">
    <property type="entry name" value="ATP-grasp fold, B domain"/>
    <property type="match status" value="1"/>
</dbReference>
<dbReference type="InterPro" id="IPR011761">
    <property type="entry name" value="ATP-grasp"/>
</dbReference>
<evidence type="ECO:0000313" key="3">
    <source>
        <dbReference type="EMBL" id="AOV07591.1"/>
    </source>
</evidence>
<dbReference type="InterPro" id="IPR013651">
    <property type="entry name" value="ATP-grasp_RimK-type"/>
</dbReference>
<keyword evidence="1" id="KW-0067">ATP-binding</keyword>
<dbReference type="PANTHER" id="PTHR21621:SF0">
    <property type="entry name" value="BETA-CITRYLGLUTAMATE SYNTHASE B-RELATED"/>
    <property type="match status" value="1"/>
</dbReference>
<dbReference type="PANTHER" id="PTHR21621">
    <property type="entry name" value="RIBOSOMAL PROTEIN S6 MODIFICATION PROTEIN"/>
    <property type="match status" value="1"/>
</dbReference>